<comment type="caution">
    <text evidence="7">The sequence shown here is derived from an EMBL/GenBank/DDBJ whole genome shotgun (WGS) entry which is preliminary data.</text>
</comment>
<dbReference type="AlphaFoldDB" id="A0A8J2YX91"/>
<evidence type="ECO:0000256" key="3">
    <source>
        <dbReference type="ARBA" id="ARBA00022927"/>
    </source>
</evidence>
<dbReference type="HAMAP" id="MF_00821">
    <property type="entry name" value="SecB"/>
    <property type="match status" value="1"/>
</dbReference>
<dbReference type="InterPro" id="IPR003708">
    <property type="entry name" value="SecB"/>
</dbReference>
<dbReference type="PANTHER" id="PTHR36918">
    <property type="match status" value="1"/>
</dbReference>
<keyword evidence="5 6" id="KW-0143">Chaperone</keyword>
<comment type="subcellular location">
    <subcellularLocation>
        <location evidence="6">Cytoplasm</location>
    </subcellularLocation>
</comment>
<dbReference type="NCBIfam" id="TIGR00809">
    <property type="entry name" value="secB"/>
    <property type="match status" value="1"/>
</dbReference>
<comment type="function">
    <text evidence="6">One of the proteins required for the normal export of preproteins out of the cell cytoplasm. It is a molecular chaperone that binds to a subset of precursor proteins, maintaining them in a translocation-competent state. It also specifically binds to its receptor SecA.</text>
</comment>
<sequence>MSDTAAPGPNGEGQQAPSIVINAQYLRDLSFENPRAPDSLLQQSAAPEVGIDVDVKARQLGEETFEVVLVLKVQARTAGEVAFLVEVEYGGVVTIRGVSQDIMAALVLIETPRMLFPFARAIVADATRDGGFPPLLINPIDFTEVQRRKAAEAEAAAQAETAGNA</sequence>
<dbReference type="Proteomes" id="UP000646365">
    <property type="component" value="Unassembled WGS sequence"/>
</dbReference>
<evidence type="ECO:0000256" key="6">
    <source>
        <dbReference type="HAMAP-Rule" id="MF_00821"/>
    </source>
</evidence>
<accession>A0A8J2YX91</accession>
<dbReference type="PANTHER" id="PTHR36918:SF1">
    <property type="entry name" value="PROTEIN-EXPORT PROTEIN SECB"/>
    <property type="match status" value="1"/>
</dbReference>
<dbReference type="GO" id="GO:0006457">
    <property type="term" value="P:protein folding"/>
    <property type="evidence" value="ECO:0007669"/>
    <property type="project" value="UniProtKB-UniRule"/>
</dbReference>
<dbReference type="GO" id="GO:0051082">
    <property type="term" value="F:unfolded protein binding"/>
    <property type="evidence" value="ECO:0007669"/>
    <property type="project" value="InterPro"/>
</dbReference>
<evidence type="ECO:0000313" key="8">
    <source>
        <dbReference type="Proteomes" id="UP000646365"/>
    </source>
</evidence>
<gene>
    <name evidence="6 7" type="primary">secB</name>
    <name evidence="7" type="ORF">GCM10011611_43550</name>
</gene>
<dbReference type="GO" id="GO:0005737">
    <property type="term" value="C:cytoplasm"/>
    <property type="evidence" value="ECO:0007669"/>
    <property type="project" value="UniProtKB-SubCell"/>
</dbReference>
<comment type="similarity">
    <text evidence="1 6">Belongs to the SecB family.</text>
</comment>
<dbReference type="Gene3D" id="3.10.420.10">
    <property type="entry name" value="SecB-like"/>
    <property type="match status" value="1"/>
</dbReference>
<protein>
    <recommendedName>
        <fullName evidence="6">Protein-export protein SecB</fullName>
    </recommendedName>
</protein>
<evidence type="ECO:0000256" key="2">
    <source>
        <dbReference type="ARBA" id="ARBA00022448"/>
    </source>
</evidence>
<keyword evidence="2 6" id="KW-0813">Transport</keyword>
<dbReference type="GO" id="GO:0051262">
    <property type="term" value="P:protein tetramerization"/>
    <property type="evidence" value="ECO:0007669"/>
    <property type="project" value="InterPro"/>
</dbReference>
<dbReference type="PRINTS" id="PR01594">
    <property type="entry name" value="SECBCHAPRONE"/>
</dbReference>
<dbReference type="GO" id="GO:0015031">
    <property type="term" value="P:protein transport"/>
    <property type="evidence" value="ECO:0007669"/>
    <property type="project" value="UniProtKB-UniRule"/>
</dbReference>
<name>A0A8J2YX91_9PROT</name>
<reference evidence="7" key="2">
    <citation type="submission" date="2020-09" db="EMBL/GenBank/DDBJ databases">
        <authorList>
            <person name="Sun Q."/>
            <person name="Zhou Y."/>
        </authorList>
    </citation>
    <scope>NUCLEOTIDE SEQUENCE</scope>
    <source>
        <strain evidence="7">CGMCC 1.15725</strain>
    </source>
</reference>
<dbReference type="InterPro" id="IPR035958">
    <property type="entry name" value="SecB-like_sf"/>
</dbReference>
<dbReference type="NCBIfam" id="NF004392">
    <property type="entry name" value="PRK05751.1-3"/>
    <property type="match status" value="1"/>
</dbReference>
<keyword evidence="3 6" id="KW-0653">Protein transport</keyword>
<evidence type="ECO:0000256" key="1">
    <source>
        <dbReference type="ARBA" id="ARBA00009990"/>
    </source>
</evidence>
<evidence type="ECO:0000313" key="7">
    <source>
        <dbReference type="EMBL" id="GGF32643.1"/>
    </source>
</evidence>
<dbReference type="EMBL" id="BMJQ01000012">
    <property type="protein sequence ID" value="GGF32643.1"/>
    <property type="molecule type" value="Genomic_DNA"/>
</dbReference>
<dbReference type="Pfam" id="PF02556">
    <property type="entry name" value="SecB"/>
    <property type="match status" value="1"/>
</dbReference>
<dbReference type="RefSeq" id="WP_189049714.1">
    <property type="nucleotide sequence ID" value="NZ_BMJQ01000012.1"/>
</dbReference>
<keyword evidence="8" id="KW-1185">Reference proteome</keyword>
<evidence type="ECO:0000256" key="4">
    <source>
        <dbReference type="ARBA" id="ARBA00023010"/>
    </source>
</evidence>
<reference evidence="7" key="1">
    <citation type="journal article" date="2014" name="Int. J. Syst. Evol. Microbiol.">
        <title>Complete genome sequence of Corynebacterium casei LMG S-19264T (=DSM 44701T), isolated from a smear-ripened cheese.</title>
        <authorList>
            <consortium name="US DOE Joint Genome Institute (JGI-PGF)"/>
            <person name="Walter F."/>
            <person name="Albersmeier A."/>
            <person name="Kalinowski J."/>
            <person name="Ruckert C."/>
        </authorList>
    </citation>
    <scope>NUCLEOTIDE SEQUENCE</scope>
    <source>
        <strain evidence="7">CGMCC 1.15725</strain>
    </source>
</reference>
<dbReference type="SUPFAM" id="SSF54611">
    <property type="entry name" value="SecB-like"/>
    <property type="match status" value="1"/>
</dbReference>
<keyword evidence="6" id="KW-0963">Cytoplasm</keyword>
<evidence type="ECO:0000256" key="5">
    <source>
        <dbReference type="ARBA" id="ARBA00023186"/>
    </source>
</evidence>
<organism evidence="7 8">
    <name type="scientific">Aliidongia dinghuensis</name>
    <dbReference type="NCBI Taxonomy" id="1867774"/>
    <lineage>
        <taxon>Bacteria</taxon>
        <taxon>Pseudomonadati</taxon>
        <taxon>Pseudomonadota</taxon>
        <taxon>Alphaproteobacteria</taxon>
        <taxon>Rhodospirillales</taxon>
        <taxon>Dongiaceae</taxon>
        <taxon>Aliidongia</taxon>
    </lineage>
</organism>
<comment type="subunit">
    <text evidence="6">Homotetramer, a dimer of dimers. One homotetramer interacts with 1 SecA dimer.</text>
</comment>
<keyword evidence="4 6" id="KW-0811">Translocation</keyword>
<proteinExistence type="inferred from homology"/>